<keyword evidence="10" id="KW-1185">Reference proteome</keyword>
<accession>A0A4E0RKA8</accession>
<evidence type="ECO:0000313" key="10">
    <source>
        <dbReference type="Proteomes" id="UP000230066"/>
    </source>
</evidence>
<evidence type="ECO:0000256" key="3">
    <source>
        <dbReference type="ARBA" id="ARBA00022692"/>
    </source>
</evidence>
<dbReference type="Pfam" id="PF04511">
    <property type="entry name" value="DER1"/>
    <property type="match status" value="1"/>
</dbReference>
<comment type="subcellular location">
    <subcellularLocation>
        <location evidence="1 7">Endoplasmic reticulum membrane</location>
        <topology evidence="1 7">Multi-pass membrane protein</topology>
    </subcellularLocation>
</comment>
<evidence type="ECO:0000256" key="1">
    <source>
        <dbReference type="ARBA" id="ARBA00004477"/>
    </source>
</evidence>
<evidence type="ECO:0000256" key="7">
    <source>
        <dbReference type="RuleBase" id="RU363059"/>
    </source>
</evidence>
<dbReference type="Proteomes" id="UP000230066">
    <property type="component" value="Unassembled WGS sequence"/>
</dbReference>
<dbReference type="EMBL" id="JXXN02000544">
    <property type="protein sequence ID" value="THD27041.1"/>
    <property type="molecule type" value="Genomic_DNA"/>
</dbReference>
<evidence type="ECO:0000313" key="9">
    <source>
        <dbReference type="EMBL" id="THD27041.1"/>
    </source>
</evidence>
<comment type="function">
    <text evidence="7">May be involved in the degradation of misfolded endoplasmic reticulum (ER) luminal proteins.</text>
</comment>
<evidence type="ECO:0000256" key="2">
    <source>
        <dbReference type="ARBA" id="ARBA00008917"/>
    </source>
</evidence>
<feature type="region of interest" description="Disordered" evidence="8">
    <location>
        <begin position="224"/>
        <end position="252"/>
    </location>
</feature>
<dbReference type="GO" id="GO:0005789">
    <property type="term" value="C:endoplasmic reticulum membrane"/>
    <property type="evidence" value="ECO:0007669"/>
    <property type="project" value="UniProtKB-SubCell"/>
</dbReference>
<dbReference type="SUPFAM" id="SSF144091">
    <property type="entry name" value="Rhomboid-like"/>
    <property type="match status" value="1"/>
</dbReference>
<feature type="transmembrane region" description="Helical" evidence="7">
    <location>
        <begin position="155"/>
        <end position="187"/>
    </location>
</feature>
<dbReference type="InterPro" id="IPR035952">
    <property type="entry name" value="Rhomboid-like_sf"/>
</dbReference>
<name>A0A4E0RKA8_FASHE</name>
<keyword evidence="5 7" id="KW-1133">Transmembrane helix</keyword>
<proteinExistence type="inferred from homology"/>
<dbReference type="AlphaFoldDB" id="A0A4E0RKA8"/>
<protein>
    <recommendedName>
        <fullName evidence="7">Derlin</fullName>
    </recommendedName>
</protein>
<keyword evidence="4 7" id="KW-0256">Endoplasmic reticulum</keyword>
<sequence>MPGNELADFFNNIPLVTRYWFSGTILFSILGRLGLVDPMNMVLLWSSGYKFHFWRPVTALLFYPVTPQTGFHFLINLYFLYSYSSRLENGIFFGRTADYVFLMVFCWILNVVVGYVAPFYFLLEPMVLTVIYIWSQLNRDTIVQFWFGMQFKAMYFPWVLVAFNLIVRGSVLMELTGIIIGHIYYFFTFQYPQEYGGQVVLKTPNFLYRLFPSQRGYVSGFGRAPAPAAASSAPPPSAPRFPGRGHALGRDD</sequence>
<evidence type="ECO:0000256" key="8">
    <source>
        <dbReference type="SAM" id="MobiDB-lite"/>
    </source>
</evidence>
<evidence type="ECO:0000256" key="4">
    <source>
        <dbReference type="ARBA" id="ARBA00022824"/>
    </source>
</evidence>
<comment type="caution">
    <text evidence="9">The sequence shown here is derived from an EMBL/GenBank/DDBJ whole genome shotgun (WGS) entry which is preliminary data.</text>
</comment>
<comment type="similarity">
    <text evidence="2 7">Belongs to the derlin family.</text>
</comment>
<keyword evidence="3 7" id="KW-0812">Transmembrane</keyword>
<evidence type="ECO:0000256" key="6">
    <source>
        <dbReference type="ARBA" id="ARBA00023136"/>
    </source>
</evidence>
<organism evidence="9 10">
    <name type="scientific">Fasciola hepatica</name>
    <name type="common">Liver fluke</name>
    <dbReference type="NCBI Taxonomy" id="6192"/>
    <lineage>
        <taxon>Eukaryota</taxon>
        <taxon>Metazoa</taxon>
        <taxon>Spiralia</taxon>
        <taxon>Lophotrochozoa</taxon>
        <taxon>Platyhelminthes</taxon>
        <taxon>Trematoda</taxon>
        <taxon>Digenea</taxon>
        <taxon>Plagiorchiida</taxon>
        <taxon>Echinostomata</taxon>
        <taxon>Echinostomatoidea</taxon>
        <taxon>Fasciolidae</taxon>
        <taxon>Fasciola</taxon>
    </lineage>
</organism>
<keyword evidence="6 7" id="KW-0472">Membrane</keyword>
<feature type="transmembrane region" description="Helical" evidence="7">
    <location>
        <begin position="57"/>
        <end position="81"/>
    </location>
</feature>
<dbReference type="InterPro" id="IPR007599">
    <property type="entry name" value="DER1"/>
</dbReference>
<dbReference type="PANTHER" id="PTHR11009">
    <property type="entry name" value="DER1-LIKE PROTEIN, DERLIN"/>
    <property type="match status" value="1"/>
</dbReference>
<feature type="transmembrane region" description="Helical" evidence="7">
    <location>
        <begin position="101"/>
        <end position="134"/>
    </location>
</feature>
<gene>
    <name evidence="9" type="ORF">D915_002094</name>
</gene>
<evidence type="ECO:0000256" key="5">
    <source>
        <dbReference type="ARBA" id="ARBA00022989"/>
    </source>
</evidence>
<dbReference type="GO" id="GO:0006950">
    <property type="term" value="P:response to stress"/>
    <property type="evidence" value="ECO:0007669"/>
    <property type="project" value="UniProtKB-ARBA"/>
</dbReference>
<feature type="transmembrane region" description="Helical" evidence="7">
    <location>
        <begin position="20"/>
        <end position="45"/>
    </location>
</feature>
<reference evidence="9" key="1">
    <citation type="submission" date="2019-03" db="EMBL/GenBank/DDBJ databases">
        <title>Improved annotation for the trematode Fasciola hepatica.</title>
        <authorList>
            <person name="Choi Y.-J."/>
            <person name="Martin J."/>
            <person name="Mitreva M."/>
        </authorList>
    </citation>
    <scope>NUCLEOTIDE SEQUENCE [LARGE SCALE GENOMIC DNA]</scope>
</reference>